<dbReference type="Proteomes" id="UP000279833">
    <property type="component" value="Unassembled WGS sequence"/>
</dbReference>
<accession>A0A183KRV2</accession>
<reference evidence="3" key="1">
    <citation type="submission" date="2016-06" db="UniProtKB">
        <authorList>
            <consortium name="WormBaseParasite"/>
        </authorList>
    </citation>
    <scope>IDENTIFICATION</scope>
</reference>
<proteinExistence type="predicted"/>
<sequence length="123" mass="14357">MITSEEDKQKEQKNVISILQFNNFPMKIIRSILQQDSLVRYNNNNSNEMPWIGTVVLPYRHGTTEEIQRILKHHRIKCTTSIDQIFDVQFNPNHLAKHTGDMITIDIKRINTAEIDNAKIILS</sequence>
<evidence type="ECO:0000313" key="1">
    <source>
        <dbReference type="EMBL" id="VDP64254.1"/>
    </source>
</evidence>
<reference evidence="1 2" key="2">
    <citation type="submission" date="2018-11" db="EMBL/GenBank/DDBJ databases">
        <authorList>
            <consortium name="Pathogen Informatics"/>
        </authorList>
    </citation>
    <scope>NUCLEOTIDE SEQUENCE [LARGE SCALE GENOMIC DNA]</scope>
    <source>
        <strain evidence="1">Dakar</strain>
        <strain evidence="2">Dakar, Senegal</strain>
    </source>
</reference>
<evidence type="ECO:0000313" key="3">
    <source>
        <dbReference type="WBParaSite" id="SCUD_0001779101-mRNA-1"/>
    </source>
</evidence>
<dbReference type="EMBL" id="UZAK01040215">
    <property type="protein sequence ID" value="VDP64254.1"/>
    <property type="molecule type" value="Genomic_DNA"/>
</dbReference>
<protein>
    <submittedName>
        <fullName evidence="3">RNA-binding protein</fullName>
    </submittedName>
</protein>
<organism evidence="3">
    <name type="scientific">Schistosoma curassoni</name>
    <dbReference type="NCBI Taxonomy" id="6186"/>
    <lineage>
        <taxon>Eukaryota</taxon>
        <taxon>Metazoa</taxon>
        <taxon>Spiralia</taxon>
        <taxon>Lophotrochozoa</taxon>
        <taxon>Platyhelminthes</taxon>
        <taxon>Trematoda</taxon>
        <taxon>Digenea</taxon>
        <taxon>Strigeidida</taxon>
        <taxon>Schistosomatoidea</taxon>
        <taxon>Schistosomatidae</taxon>
        <taxon>Schistosoma</taxon>
    </lineage>
</organism>
<dbReference type="WBParaSite" id="SCUD_0001779101-mRNA-1">
    <property type="protein sequence ID" value="SCUD_0001779101-mRNA-1"/>
    <property type="gene ID" value="SCUD_0001779101"/>
</dbReference>
<evidence type="ECO:0000313" key="2">
    <source>
        <dbReference type="Proteomes" id="UP000279833"/>
    </source>
</evidence>
<gene>
    <name evidence="1" type="ORF">SCUD_LOCUS17788</name>
</gene>
<keyword evidence="2" id="KW-1185">Reference proteome</keyword>
<dbReference type="AlphaFoldDB" id="A0A183KRV2"/>
<name>A0A183KRV2_9TREM</name>